<dbReference type="GO" id="GO:0016702">
    <property type="term" value="F:oxidoreductase activity, acting on single donors with incorporation of molecular oxygen, incorporation of two atoms of oxygen"/>
    <property type="evidence" value="ECO:0007669"/>
    <property type="project" value="UniProtKB-ARBA"/>
</dbReference>
<reference evidence="8 9" key="1">
    <citation type="submission" date="2019-11" db="EMBL/GenBank/DDBJ databases">
        <title>Whole-genome sequence of a Rhodoblastus acidophilus DSM 142.</title>
        <authorList>
            <person name="Kyndt J.A."/>
            <person name="Meyer T.E."/>
        </authorList>
    </citation>
    <scope>NUCLEOTIDE SEQUENCE [LARGE SCALE GENOMIC DNA]</scope>
    <source>
        <strain evidence="8 9">DSM 142</strain>
    </source>
</reference>
<dbReference type="AlphaFoldDB" id="A0A6N8DP04"/>
<dbReference type="OrthoDB" id="9790889at2"/>
<evidence type="ECO:0000256" key="3">
    <source>
        <dbReference type="ARBA" id="ARBA00022723"/>
    </source>
</evidence>
<evidence type="ECO:0000256" key="4">
    <source>
        <dbReference type="ARBA" id="ARBA00022833"/>
    </source>
</evidence>
<keyword evidence="5" id="KW-0560">Oxidoreductase</keyword>
<dbReference type="CDD" id="cd07363">
    <property type="entry name" value="45_DOPA_Dioxygenase"/>
    <property type="match status" value="1"/>
</dbReference>
<protein>
    <submittedName>
        <fullName evidence="8">Dioxygenase</fullName>
    </submittedName>
</protein>
<comment type="cofactor">
    <cofactor evidence="1">
        <name>Zn(2+)</name>
        <dbReference type="ChEBI" id="CHEBI:29105"/>
    </cofactor>
</comment>
<dbReference type="InterPro" id="IPR014436">
    <property type="entry name" value="Extradiol_dOase_DODA"/>
</dbReference>
<evidence type="ECO:0000256" key="6">
    <source>
        <dbReference type="SAM" id="MobiDB-lite"/>
    </source>
</evidence>
<name>A0A6N8DP04_RHOAC</name>
<dbReference type="GO" id="GO:0008270">
    <property type="term" value="F:zinc ion binding"/>
    <property type="evidence" value="ECO:0007669"/>
    <property type="project" value="InterPro"/>
</dbReference>
<keyword evidence="8" id="KW-0223">Dioxygenase</keyword>
<feature type="domain" description="Extradiol ring-cleavage dioxygenase class III enzyme subunit B" evidence="7">
    <location>
        <begin position="35"/>
        <end position="236"/>
    </location>
</feature>
<evidence type="ECO:0000259" key="7">
    <source>
        <dbReference type="Pfam" id="PF02900"/>
    </source>
</evidence>
<dbReference type="Gene3D" id="3.40.830.10">
    <property type="entry name" value="LigB-like"/>
    <property type="match status" value="1"/>
</dbReference>
<evidence type="ECO:0000313" key="9">
    <source>
        <dbReference type="Proteomes" id="UP000439113"/>
    </source>
</evidence>
<accession>A0A6N8DP04</accession>
<feature type="region of interest" description="Disordered" evidence="6">
    <location>
        <begin position="211"/>
        <end position="238"/>
    </location>
</feature>
<dbReference type="EMBL" id="WNKS01000007">
    <property type="protein sequence ID" value="MTV31275.1"/>
    <property type="molecule type" value="Genomic_DNA"/>
</dbReference>
<evidence type="ECO:0000256" key="2">
    <source>
        <dbReference type="ARBA" id="ARBA00007581"/>
    </source>
</evidence>
<dbReference type="Proteomes" id="UP000439113">
    <property type="component" value="Unassembled WGS sequence"/>
</dbReference>
<dbReference type="PANTHER" id="PTHR30096:SF0">
    <property type="entry name" value="4,5-DOPA DIOXYGENASE EXTRADIOL-LIKE PROTEIN"/>
    <property type="match status" value="1"/>
</dbReference>
<keyword evidence="3" id="KW-0479">Metal-binding</keyword>
<keyword evidence="4" id="KW-0862">Zinc</keyword>
<dbReference type="InterPro" id="IPR004183">
    <property type="entry name" value="Xdiol_dOase_suB"/>
</dbReference>
<dbReference type="SUPFAM" id="SSF53213">
    <property type="entry name" value="LigB-like"/>
    <property type="match status" value="1"/>
</dbReference>
<evidence type="ECO:0000313" key="8">
    <source>
        <dbReference type="EMBL" id="MTV31275.1"/>
    </source>
</evidence>
<comment type="similarity">
    <text evidence="2">Belongs to the DODA-type extradiol aromatic ring-opening dioxygenase family.</text>
</comment>
<dbReference type="GO" id="GO:0008198">
    <property type="term" value="F:ferrous iron binding"/>
    <property type="evidence" value="ECO:0007669"/>
    <property type="project" value="InterPro"/>
</dbReference>
<dbReference type="PIRSF" id="PIRSF006157">
    <property type="entry name" value="Doxgns_DODA"/>
    <property type="match status" value="1"/>
</dbReference>
<dbReference type="RefSeq" id="WP_155445968.1">
    <property type="nucleotide sequence ID" value="NZ_JAOQNR010000010.1"/>
</dbReference>
<evidence type="ECO:0000256" key="5">
    <source>
        <dbReference type="ARBA" id="ARBA00023002"/>
    </source>
</evidence>
<dbReference type="Pfam" id="PF02900">
    <property type="entry name" value="LigB"/>
    <property type="match status" value="1"/>
</dbReference>
<dbReference type="PANTHER" id="PTHR30096">
    <property type="entry name" value="4,5-DOPA DIOXYGENASE EXTRADIOL-LIKE PROTEIN"/>
    <property type="match status" value="1"/>
</dbReference>
<organism evidence="8 9">
    <name type="scientific">Rhodoblastus acidophilus</name>
    <name type="common">Rhodopseudomonas acidophila</name>
    <dbReference type="NCBI Taxonomy" id="1074"/>
    <lineage>
        <taxon>Bacteria</taxon>
        <taxon>Pseudomonadati</taxon>
        <taxon>Pseudomonadota</taxon>
        <taxon>Alphaproteobacteria</taxon>
        <taxon>Hyphomicrobiales</taxon>
        <taxon>Rhodoblastaceae</taxon>
        <taxon>Rhodoblastus</taxon>
    </lineage>
</organism>
<gene>
    <name evidence="8" type="ORF">GJ654_09745</name>
</gene>
<evidence type="ECO:0000256" key="1">
    <source>
        <dbReference type="ARBA" id="ARBA00001947"/>
    </source>
</evidence>
<proteinExistence type="inferred from homology"/>
<sequence>MTPQPSLFLSHGAPNLILYPSATRDFWQALGKTLARPDAILIMSAHFETERPTFEAGEAPGVIHDFGGFEPELYQMTYAAPGAPALAERAGRLAQEAGLEPVFTRGRGFDHGTWAPLKMIFPDADIPVATLSVQPRLSGAHHLALGRAVAPLRAQNVLIIGSGAATHNLRAFFASRDTPDWANAFNDWIFAQATSRDPEGLAEWENAPEARRNHPTPEHYLPMPFAAGAGGGGRGERIHQATVGPLSLDAYRFDTA</sequence>
<comment type="caution">
    <text evidence="8">The sequence shown here is derived from an EMBL/GenBank/DDBJ whole genome shotgun (WGS) entry which is preliminary data.</text>
</comment>